<dbReference type="GO" id="GO:0003677">
    <property type="term" value="F:DNA binding"/>
    <property type="evidence" value="ECO:0007669"/>
    <property type="project" value="InterPro"/>
</dbReference>
<gene>
    <name evidence="8" type="ORF">ALQ84_05381</name>
</gene>
<dbReference type="GO" id="GO:0032259">
    <property type="term" value="P:methylation"/>
    <property type="evidence" value="ECO:0007669"/>
    <property type="project" value="UniProtKB-KW"/>
</dbReference>
<name>A0A3M3B9L6_9PSED</name>
<evidence type="ECO:0000256" key="5">
    <source>
        <dbReference type="ARBA" id="ARBA00022691"/>
    </source>
</evidence>
<proteinExistence type="inferred from homology"/>
<evidence type="ECO:0000256" key="1">
    <source>
        <dbReference type="ARBA" id="ARBA00010203"/>
    </source>
</evidence>
<keyword evidence="4" id="KW-0808">Transferase</keyword>
<dbReference type="GO" id="GO:0009307">
    <property type="term" value="P:DNA restriction-modification system"/>
    <property type="evidence" value="ECO:0007669"/>
    <property type="project" value="UniProtKB-KW"/>
</dbReference>
<evidence type="ECO:0000256" key="7">
    <source>
        <dbReference type="ARBA" id="ARBA00049120"/>
    </source>
</evidence>
<protein>
    <recommendedName>
        <fullName evidence="2">site-specific DNA-methyltransferase (cytosine-N(4)-specific)</fullName>
        <ecNumber evidence="2">2.1.1.113</ecNumber>
    </recommendedName>
</protein>
<dbReference type="AlphaFoldDB" id="A0A3M3B9L6"/>
<organism evidence="8 9">
    <name type="scientific">Pseudomonas caricapapayae</name>
    <dbReference type="NCBI Taxonomy" id="46678"/>
    <lineage>
        <taxon>Bacteria</taxon>
        <taxon>Pseudomonadati</taxon>
        <taxon>Pseudomonadota</taxon>
        <taxon>Gammaproteobacteria</taxon>
        <taxon>Pseudomonadales</taxon>
        <taxon>Pseudomonadaceae</taxon>
        <taxon>Pseudomonas</taxon>
    </lineage>
</organism>
<evidence type="ECO:0000256" key="4">
    <source>
        <dbReference type="ARBA" id="ARBA00022679"/>
    </source>
</evidence>
<dbReference type="InterPro" id="IPR017985">
    <property type="entry name" value="MeTrfase_CN4_CS"/>
</dbReference>
<comment type="caution">
    <text evidence="8">The sequence shown here is derived from an EMBL/GenBank/DDBJ whole genome shotgun (WGS) entry which is preliminary data.</text>
</comment>
<keyword evidence="6" id="KW-0680">Restriction system</keyword>
<dbReference type="Gene3D" id="3.40.50.150">
    <property type="entry name" value="Vaccinia Virus protein VP39"/>
    <property type="match status" value="1"/>
</dbReference>
<evidence type="ECO:0000256" key="6">
    <source>
        <dbReference type="ARBA" id="ARBA00022747"/>
    </source>
</evidence>
<comment type="similarity">
    <text evidence="1">Belongs to the N(4)/N(6)-methyltransferase family. N(4) subfamily.</text>
</comment>
<keyword evidence="3 8" id="KW-0489">Methyltransferase</keyword>
<dbReference type="Proteomes" id="UP000278587">
    <property type="component" value="Unassembled WGS sequence"/>
</dbReference>
<sequence>MMSQLHQILVGDCIDMMRTLPDESVHTCVTSPPYYGLRDYGVEGQIGLEETPAEFIA</sequence>
<dbReference type="EC" id="2.1.1.113" evidence="2"/>
<accession>A0A3M3B9L6</accession>
<evidence type="ECO:0000313" key="9">
    <source>
        <dbReference type="Proteomes" id="UP000278587"/>
    </source>
</evidence>
<comment type="catalytic activity">
    <reaction evidence="7">
        <text>a 2'-deoxycytidine in DNA + S-adenosyl-L-methionine = an N(4)-methyl-2'-deoxycytidine in DNA + S-adenosyl-L-homocysteine + H(+)</text>
        <dbReference type="Rhea" id="RHEA:16857"/>
        <dbReference type="Rhea" id="RHEA-COMP:11369"/>
        <dbReference type="Rhea" id="RHEA-COMP:13674"/>
        <dbReference type="ChEBI" id="CHEBI:15378"/>
        <dbReference type="ChEBI" id="CHEBI:57856"/>
        <dbReference type="ChEBI" id="CHEBI:59789"/>
        <dbReference type="ChEBI" id="CHEBI:85452"/>
        <dbReference type="ChEBI" id="CHEBI:137933"/>
        <dbReference type="EC" id="2.1.1.113"/>
    </reaction>
</comment>
<dbReference type="InterPro" id="IPR029063">
    <property type="entry name" value="SAM-dependent_MTases_sf"/>
</dbReference>
<evidence type="ECO:0000313" key="8">
    <source>
        <dbReference type="EMBL" id="RMM09299.1"/>
    </source>
</evidence>
<feature type="non-terminal residue" evidence="8">
    <location>
        <position position="57"/>
    </location>
</feature>
<dbReference type="EMBL" id="RBOC01000104">
    <property type="protein sequence ID" value="RMM09299.1"/>
    <property type="molecule type" value="Genomic_DNA"/>
</dbReference>
<evidence type="ECO:0000256" key="3">
    <source>
        <dbReference type="ARBA" id="ARBA00022603"/>
    </source>
</evidence>
<dbReference type="PROSITE" id="PS00093">
    <property type="entry name" value="N4_MTASE"/>
    <property type="match status" value="1"/>
</dbReference>
<evidence type="ECO:0000256" key="2">
    <source>
        <dbReference type="ARBA" id="ARBA00012185"/>
    </source>
</evidence>
<keyword evidence="5" id="KW-0949">S-adenosyl-L-methionine</keyword>
<dbReference type="GO" id="GO:0015667">
    <property type="term" value="F:site-specific DNA-methyltransferase (cytosine-N4-specific) activity"/>
    <property type="evidence" value="ECO:0007669"/>
    <property type="project" value="UniProtKB-EC"/>
</dbReference>
<reference evidence="8 9" key="1">
    <citation type="submission" date="2018-08" db="EMBL/GenBank/DDBJ databases">
        <title>Recombination of ecologically and evolutionarily significant loci maintains genetic cohesion in the Pseudomonas syringae species complex.</title>
        <authorList>
            <person name="Dillon M."/>
            <person name="Thakur S."/>
            <person name="Almeida R.N.D."/>
            <person name="Weir B.S."/>
            <person name="Guttman D.S."/>
        </authorList>
    </citation>
    <scope>NUCLEOTIDE SEQUENCE [LARGE SCALE GENOMIC DNA]</scope>
    <source>
        <strain evidence="8 9">ICMP 4086</strain>
    </source>
</reference>
<dbReference type="SUPFAM" id="SSF53335">
    <property type="entry name" value="S-adenosyl-L-methionine-dependent methyltransferases"/>
    <property type="match status" value="1"/>
</dbReference>